<evidence type="ECO:0000313" key="27">
    <source>
        <dbReference type="EMBL" id="KAI1234666.1"/>
    </source>
</evidence>
<dbReference type="CDD" id="cd00096">
    <property type="entry name" value="Ig"/>
    <property type="match status" value="1"/>
</dbReference>
<reference evidence="27" key="3">
    <citation type="submission" date="2022-01" db="EMBL/GenBank/DDBJ databases">
        <authorList>
            <person name="Rubenstein D.R."/>
        </authorList>
    </citation>
    <scope>NUCLEOTIDE SEQUENCE</scope>
    <source>
        <strain evidence="27">SS15</strain>
        <tissue evidence="27">Liver</tissue>
    </source>
</reference>
<evidence type="ECO:0000256" key="4">
    <source>
        <dbReference type="ARBA" id="ARBA00022553"/>
    </source>
</evidence>
<dbReference type="Proteomes" id="UP000618051">
    <property type="component" value="Unassembled WGS sequence"/>
</dbReference>
<dbReference type="PROSITE" id="PS00109">
    <property type="entry name" value="PROTEIN_KINASE_TYR"/>
    <property type="match status" value="1"/>
</dbReference>
<keyword evidence="8" id="KW-0732">Signal</keyword>
<dbReference type="SMART" id="SM00408">
    <property type="entry name" value="IGc2"/>
    <property type="match status" value="6"/>
</dbReference>
<evidence type="ECO:0000256" key="2">
    <source>
        <dbReference type="ARBA" id="ARBA00011902"/>
    </source>
</evidence>
<dbReference type="PRINTS" id="PR01833">
    <property type="entry name" value="VEGFRECEPTR1"/>
</dbReference>
<dbReference type="GO" id="GO:0016477">
    <property type="term" value="P:cell migration"/>
    <property type="evidence" value="ECO:0007669"/>
    <property type="project" value="TreeGrafter"/>
</dbReference>
<evidence type="ECO:0000256" key="8">
    <source>
        <dbReference type="ARBA" id="ARBA00022729"/>
    </source>
</evidence>
<gene>
    <name evidence="27" type="ORF">IHE44_0003039</name>
    <name evidence="26" type="ORF">IHE44_010569</name>
</gene>
<evidence type="ECO:0000256" key="13">
    <source>
        <dbReference type="ARBA" id="ARBA00022989"/>
    </source>
</evidence>
<dbReference type="PROSITE" id="PS50011">
    <property type="entry name" value="PROTEIN_KINASE_DOM"/>
    <property type="match status" value="1"/>
</dbReference>
<dbReference type="Pfam" id="PF07679">
    <property type="entry name" value="I-set"/>
    <property type="match status" value="1"/>
</dbReference>
<evidence type="ECO:0000256" key="23">
    <source>
        <dbReference type="SAM" id="MobiDB-lite"/>
    </source>
</evidence>
<keyword evidence="11" id="KW-0418">Kinase</keyword>
<evidence type="ECO:0000256" key="15">
    <source>
        <dbReference type="ARBA" id="ARBA00023137"/>
    </source>
</evidence>
<dbReference type="GO" id="GO:0045766">
    <property type="term" value="P:positive regulation of angiogenesis"/>
    <property type="evidence" value="ECO:0007669"/>
    <property type="project" value="TreeGrafter"/>
</dbReference>
<feature type="region of interest" description="Disordered" evidence="23">
    <location>
        <begin position="21"/>
        <end position="61"/>
    </location>
</feature>
<keyword evidence="7 22" id="KW-0812">Transmembrane</keyword>
<dbReference type="InterPro" id="IPR017441">
    <property type="entry name" value="Protein_kinase_ATP_BS"/>
</dbReference>
<keyword evidence="17 22" id="KW-0675">Receptor</keyword>
<dbReference type="SUPFAM" id="SSF48726">
    <property type="entry name" value="Immunoglobulin"/>
    <property type="match status" value="5"/>
</dbReference>
<keyword evidence="6" id="KW-0808">Transferase</keyword>
<feature type="region of interest" description="Disordered" evidence="23">
    <location>
        <begin position="990"/>
        <end position="1010"/>
    </location>
</feature>
<keyword evidence="9" id="KW-0677">Repeat</keyword>
<feature type="domain" description="Ig-like" evidence="25">
    <location>
        <begin position="628"/>
        <end position="715"/>
    </location>
</feature>
<keyword evidence="19 22" id="KW-0393">Immunoglobulin domain</keyword>
<evidence type="ECO:0000259" key="24">
    <source>
        <dbReference type="PROSITE" id="PS50011"/>
    </source>
</evidence>
<feature type="domain" description="Ig-like" evidence="25">
    <location>
        <begin position="728"/>
        <end position="765"/>
    </location>
</feature>
<evidence type="ECO:0000256" key="3">
    <source>
        <dbReference type="ARBA" id="ARBA00022475"/>
    </source>
</evidence>
<dbReference type="PROSITE" id="PS00240">
    <property type="entry name" value="RECEPTOR_TYR_KIN_III"/>
    <property type="match status" value="1"/>
</dbReference>
<dbReference type="GO" id="GO:0045446">
    <property type="term" value="P:endothelial cell differentiation"/>
    <property type="evidence" value="ECO:0007669"/>
    <property type="project" value="TreeGrafter"/>
</dbReference>
<dbReference type="Pfam" id="PF21339">
    <property type="entry name" value="VEGFR-1-like_Ig-like"/>
    <property type="match status" value="1"/>
</dbReference>
<keyword evidence="14" id="KW-0472">Membrane</keyword>
<feature type="domain" description="Ig-like" evidence="25">
    <location>
        <begin position="408"/>
        <end position="499"/>
    </location>
</feature>
<dbReference type="InterPro" id="IPR013098">
    <property type="entry name" value="Ig_I-set"/>
</dbReference>
<evidence type="ECO:0000259" key="25">
    <source>
        <dbReference type="PROSITE" id="PS50835"/>
    </source>
</evidence>
<dbReference type="EMBL" id="JADDUC010000046">
    <property type="protein sequence ID" value="KAG0121619.1"/>
    <property type="molecule type" value="Genomic_DNA"/>
</dbReference>
<organism evidence="26">
    <name type="scientific">Lamprotornis superbus</name>
    <dbReference type="NCBI Taxonomy" id="245042"/>
    <lineage>
        <taxon>Eukaryota</taxon>
        <taxon>Metazoa</taxon>
        <taxon>Chordata</taxon>
        <taxon>Craniata</taxon>
        <taxon>Vertebrata</taxon>
        <taxon>Euteleostomi</taxon>
        <taxon>Archelosauria</taxon>
        <taxon>Archosauria</taxon>
        <taxon>Dinosauria</taxon>
        <taxon>Saurischia</taxon>
        <taxon>Theropoda</taxon>
        <taxon>Coelurosauria</taxon>
        <taxon>Aves</taxon>
        <taxon>Neognathae</taxon>
        <taxon>Neoaves</taxon>
        <taxon>Telluraves</taxon>
        <taxon>Australaves</taxon>
        <taxon>Passeriformes</taxon>
        <taxon>Sturnidae</taxon>
        <taxon>Lamprotornis</taxon>
    </lineage>
</organism>
<keyword evidence="18" id="KW-0325">Glycoprotein</keyword>
<keyword evidence="15" id="KW-0829">Tyrosine-protein kinase</keyword>
<comment type="catalytic activity">
    <reaction evidence="20">
        <text>L-tyrosyl-[protein] + ATP = O-phospho-L-tyrosyl-[protein] + ADP + H(+)</text>
        <dbReference type="Rhea" id="RHEA:10596"/>
        <dbReference type="Rhea" id="RHEA-COMP:10136"/>
        <dbReference type="Rhea" id="RHEA-COMP:20101"/>
        <dbReference type="ChEBI" id="CHEBI:15378"/>
        <dbReference type="ChEBI" id="CHEBI:30616"/>
        <dbReference type="ChEBI" id="CHEBI:46858"/>
        <dbReference type="ChEBI" id="CHEBI:61978"/>
        <dbReference type="ChEBI" id="CHEBI:456216"/>
        <dbReference type="EC" id="2.7.10.1"/>
    </reaction>
</comment>
<evidence type="ECO:0000256" key="14">
    <source>
        <dbReference type="ARBA" id="ARBA00023136"/>
    </source>
</evidence>
<dbReference type="Gene3D" id="2.60.40.10">
    <property type="entry name" value="Immunoglobulins"/>
    <property type="match status" value="7"/>
</dbReference>
<name>A0A835NUC4_9PASS</name>
<reference evidence="27 28" key="2">
    <citation type="journal article" date="2021" name="J. Hered.">
        <title>Feather Gene Expression Elucidates the Developmental Basis of Plumage Iridescence in African Starlings.</title>
        <authorList>
            <person name="Rubenstein D.R."/>
            <person name="Corvelo A."/>
            <person name="MacManes M.D."/>
            <person name="Maia R."/>
            <person name="Narzisi G."/>
            <person name="Rousaki A."/>
            <person name="Vandenabeele P."/>
            <person name="Shawkey M.D."/>
            <person name="Solomon J."/>
        </authorList>
    </citation>
    <scope>NUCLEOTIDE SEQUENCE [LARGE SCALE GENOMIC DNA]</scope>
    <source>
        <strain evidence="27">SS15</strain>
    </source>
</reference>
<dbReference type="InterPro" id="IPR055238">
    <property type="entry name" value="VEGFR1-3_N_Ig-like"/>
</dbReference>
<dbReference type="GO" id="GO:0005524">
    <property type="term" value="F:ATP binding"/>
    <property type="evidence" value="ECO:0007669"/>
    <property type="project" value="UniProtKB-UniRule"/>
</dbReference>
<dbReference type="GO" id="GO:0043235">
    <property type="term" value="C:receptor complex"/>
    <property type="evidence" value="ECO:0007669"/>
    <property type="project" value="TreeGrafter"/>
</dbReference>
<dbReference type="InterPro" id="IPR011009">
    <property type="entry name" value="Kinase-like_dom_sf"/>
</dbReference>
<comment type="similarity">
    <text evidence="22">Belongs to the protein kinase superfamily. Tyr protein kinase family. CSF-1/PDGF receptor subfamily.</text>
</comment>
<sequence>MGATEKRVEAAKIQNRKCQNPVKGMAKAHGPQSFKIQPKPTQRPRISVQHSGENQGSGDENSVLKLEEKWSNRGGLLFCFTLPIHLPCSDFSSIPLVAFPWPAPSAGLAEEEHLQKPRLSISRDQIIISPGDTLKIKCWGAPSVSWQLRDDNPRLHVSPCRDAPGLGCSQLTLKRAMANDTGYLSCALSSTPEHQGPLARIYVFVQDYRNPFVEMHSEHPDIIYIKDDKKIVVIPCRVTSPDIRPKLTQYPSSAEISFKKMLWDPKKGFLIPSHSFVPSGILMCSAHVNGSIFNSYYMAQRLESRIQNLTLKASAKKLLLGETLRLECKAETFINGRIEFIWTCPRGTHPHPKRTMDRSDVVYKVGSILTIENVTMEDGGLYTCRTFNETDTVTKLEANVTVTVYEKPYITVSHKKGPYYEIISGHKSLKLAAKVDAFPRPTVTWYKDGKVIKDNHTCYEPDPLKFRLGIRDVRPKHAGNYTMVLSNPKYGLYKNLTMQLVVTERPKIYEKETDFDKVVKVELRSKHKIQCTASGNPEPRIEWKWQPCNLTDTLCNPEGPKVVVWENTVIGNKIRSIESTPMRQGDKPKIVSTLTMENSSASGIYYCVASNKVGEEERSIEFYVSDVPSGLQTPSQVTAIVGNDVQLTCRASKYIYTHLAWYYPSSEPASSHSVLRKTGKYSISLTLLIANVTKEQSGLYKCRAQNQHNSTDTLEQHSQLLVRAKAAPFVIQNLTDLEVNISGKILLECKVSGTPEPQVTWRKNGYPISAASGSEEKSNIEVIILVCTGLAATLFWLLLTLFIRKLRKPDATDIKTGYLSIIMDPEEMPLDEQCDRLPYDSSKWEFPRDRLRLGKTLGHGAFGKVVEASAFGIDKSSTCKTVAVKMLKAECATTNECKALMSELKILIHIGHHLNVVNLLGACTKAGGPLMVIVEYCKYGNLSNYLRGKRGDFIAYKENSDQAEKSLDESNSDLTELIKRRLESVASTGSSASSGFIEDKSYSDSEDDEEDAEDLYKRPLTLEDLICYSFQVAKGMEFLASRKCIHRDLAARNILLSENNVVKICDFGLARDIYKDPDYVRKGDARLPLKWMAPEAIFDKIYTTQSDVWSFGVLLWEIFSLGASPYPGVQIDEDFCRRLKEGTRMRSPEYSTPEVYQTMLDCWHGVPTERPTFTELVERLGDLLQANDGKDYIPLNITLCPDGESNPKTCPVEENLNSGVNRWSAVETGNNSKKRPLSVKTFDEVPVEKEKVMHEESDSGMVLTSDEIKSPKRLEIRSWPYGIMALARRAVSRSKESILSDHETVKYQPAVQVEEDTMDFPLEDSVLLPMDPNLECHSPPPDYNSVIHYSAPPACCKICSELITFCLPESWQSCNPELLPLLPPAWGCSLALPGSCIPISLHEGHAKLVGNTRFKVLALTHPAGIDISEIFCNPRLFTETTHKTKKAFPLDSVADAQGLEGDEIQALQNDDVTLAKTAAHPGSSKGSFLHECLQWATLKESQTSLRYYQRGKQISKPHTTLTEKKVQTVCVALLLMAQLEILLLHLELEGVSPRAEAFGEWSPADCGEPEPFWLSVTNISLSVPPEVVKQGTGCCAPDV</sequence>
<dbReference type="PRINTS" id="PR01832">
    <property type="entry name" value="VEGFRECEPTOR"/>
</dbReference>
<evidence type="ECO:0000256" key="1">
    <source>
        <dbReference type="ARBA" id="ARBA00004251"/>
    </source>
</evidence>
<evidence type="ECO:0000256" key="11">
    <source>
        <dbReference type="ARBA" id="ARBA00022777"/>
    </source>
</evidence>
<evidence type="ECO:0000256" key="21">
    <source>
        <dbReference type="PROSITE-ProRule" id="PRU10141"/>
    </source>
</evidence>
<dbReference type="FunFam" id="2.60.40.10:FF:000411">
    <property type="entry name" value="Vascular endothelial growth factor receptor 3"/>
    <property type="match status" value="1"/>
</dbReference>
<dbReference type="SUPFAM" id="SSF56112">
    <property type="entry name" value="Protein kinase-like (PK-like)"/>
    <property type="match status" value="1"/>
</dbReference>
<dbReference type="OrthoDB" id="5979328at2759"/>
<dbReference type="Pfam" id="PF17988">
    <property type="entry name" value="VEGFR-2_TMD"/>
    <property type="match status" value="1"/>
</dbReference>
<keyword evidence="5" id="KW-0037">Angiogenesis</keyword>
<dbReference type="FunFam" id="1.10.510.10:FF:002412">
    <property type="match status" value="1"/>
</dbReference>
<comment type="caution">
    <text evidence="26">The sequence shown here is derived from an EMBL/GenBank/DDBJ whole genome shotgun (WGS) entry which is preliminary data.</text>
</comment>
<dbReference type="SMART" id="SM00219">
    <property type="entry name" value="TyrKc"/>
    <property type="match status" value="1"/>
</dbReference>
<keyword evidence="3" id="KW-1003">Cell membrane</keyword>
<dbReference type="EC" id="2.7.10.1" evidence="2"/>
<evidence type="ECO:0000256" key="18">
    <source>
        <dbReference type="ARBA" id="ARBA00023180"/>
    </source>
</evidence>
<feature type="domain" description="Ig-like" evidence="25">
    <location>
        <begin position="506"/>
        <end position="621"/>
    </location>
</feature>
<dbReference type="EMBL" id="JADDUC020000014">
    <property type="protein sequence ID" value="KAI1234666.1"/>
    <property type="molecule type" value="Genomic_DNA"/>
</dbReference>
<evidence type="ECO:0000256" key="22">
    <source>
        <dbReference type="RuleBase" id="RU000311"/>
    </source>
</evidence>
<protein>
    <recommendedName>
        <fullName evidence="2">receptor protein-tyrosine kinase</fullName>
        <ecNumber evidence="2">2.7.10.1</ecNumber>
    </recommendedName>
</protein>
<evidence type="ECO:0000256" key="5">
    <source>
        <dbReference type="ARBA" id="ARBA00022657"/>
    </source>
</evidence>
<dbReference type="InterPro" id="IPR055229">
    <property type="entry name" value="VEGFR1-3_5th"/>
</dbReference>
<evidence type="ECO:0000313" key="26">
    <source>
        <dbReference type="EMBL" id="KAG0121619.1"/>
    </source>
</evidence>
<evidence type="ECO:0000256" key="16">
    <source>
        <dbReference type="ARBA" id="ARBA00023157"/>
    </source>
</evidence>
<dbReference type="InterPro" id="IPR008266">
    <property type="entry name" value="Tyr_kinase_AS"/>
</dbReference>
<evidence type="ECO:0000256" key="7">
    <source>
        <dbReference type="ARBA" id="ARBA00022692"/>
    </source>
</evidence>
<feature type="domain" description="Ig-like" evidence="25">
    <location>
        <begin position="307"/>
        <end position="401"/>
    </location>
</feature>
<dbReference type="InterPro" id="IPR036179">
    <property type="entry name" value="Ig-like_dom_sf"/>
</dbReference>
<evidence type="ECO:0000256" key="9">
    <source>
        <dbReference type="ARBA" id="ARBA00022737"/>
    </source>
</evidence>
<dbReference type="GO" id="GO:0001525">
    <property type="term" value="P:angiogenesis"/>
    <property type="evidence" value="ECO:0007669"/>
    <property type="project" value="UniProtKB-KW"/>
</dbReference>
<dbReference type="PROSITE" id="PS50835">
    <property type="entry name" value="IG_LIKE"/>
    <property type="match status" value="5"/>
</dbReference>
<dbReference type="GO" id="GO:0005021">
    <property type="term" value="F:vascular endothelial growth factor receptor activity"/>
    <property type="evidence" value="ECO:0007669"/>
    <property type="project" value="InterPro"/>
</dbReference>
<evidence type="ECO:0000256" key="17">
    <source>
        <dbReference type="ARBA" id="ARBA00023170"/>
    </source>
</evidence>
<dbReference type="InterPro" id="IPR003598">
    <property type="entry name" value="Ig_sub2"/>
</dbReference>
<evidence type="ECO:0000256" key="19">
    <source>
        <dbReference type="ARBA" id="ARBA00023319"/>
    </source>
</evidence>
<feature type="domain" description="Protein kinase" evidence="24">
    <location>
        <begin position="851"/>
        <end position="1184"/>
    </location>
</feature>
<dbReference type="Pfam" id="PF07714">
    <property type="entry name" value="PK_Tyr_Ser-Thr"/>
    <property type="match status" value="1"/>
</dbReference>
<dbReference type="GO" id="GO:0043408">
    <property type="term" value="P:regulation of MAPK cascade"/>
    <property type="evidence" value="ECO:0007669"/>
    <property type="project" value="TreeGrafter"/>
</dbReference>
<dbReference type="FunFam" id="2.60.40.10:FF:000479">
    <property type="entry name" value="Vascular endothelial growth factor receptor 3"/>
    <property type="match status" value="1"/>
</dbReference>
<keyword evidence="10 21" id="KW-0547">Nucleotide-binding</keyword>
<feature type="binding site" evidence="21">
    <location>
        <position position="885"/>
    </location>
    <ligand>
        <name>ATP</name>
        <dbReference type="ChEBI" id="CHEBI:30616"/>
    </ligand>
</feature>
<dbReference type="GO" id="GO:0048010">
    <property type="term" value="P:vascular endothelial growth factor receptor signaling pathway"/>
    <property type="evidence" value="ECO:0007669"/>
    <property type="project" value="InterPro"/>
</dbReference>
<accession>A0A835NUC4</accession>
<dbReference type="InterPro" id="IPR003599">
    <property type="entry name" value="Ig_sub"/>
</dbReference>
<evidence type="ECO:0000256" key="20">
    <source>
        <dbReference type="ARBA" id="ARBA00051243"/>
    </source>
</evidence>
<dbReference type="InterPro" id="IPR007110">
    <property type="entry name" value="Ig-like_dom"/>
</dbReference>
<dbReference type="FunFam" id="3.30.200.20:FF:000041">
    <property type="entry name" value="Vascular endothelial growth factor receptor 2"/>
    <property type="match status" value="1"/>
</dbReference>
<keyword evidence="12 21" id="KW-0067">ATP-binding</keyword>
<dbReference type="Gene3D" id="1.10.510.10">
    <property type="entry name" value="Transferase(Phosphotransferase) domain 1"/>
    <property type="match status" value="1"/>
</dbReference>
<keyword evidence="16" id="KW-1015">Disulfide bond</keyword>
<dbReference type="InterPro" id="IPR001245">
    <property type="entry name" value="Ser-Thr/Tyr_kinase_cat_dom"/>
</dbReference>
<dbReference type="InterPro" id="IPR050122">
    <property type="entry name" value="RTK"/>
</dbReference>
<dbReference type="InterPro" id="IPR001824">
    <property type="entry name" value="Tyr_kinase_rcpt_3_CS"/>
</dbReference>
<dbReference type="GO" id="GO:0030335">
    <property type="term" value="P:positive regulation of cell migration"/>
    <property type="evidence" value="ECO:0007669"/>
    <property type="project" value="TreeGrafter"/>
</dbReference>
<keyword evidence="4" id="KW-0597">Phosphoprotein</keyword>
<keyword evidence="13" id="KW-1133">Transmembrane helix</keyword>
<evidence type="ECO:0000256" key="6">
    <source>
        <dbReference type="ARBA" id="ARBA00022679"/>
    </source>
</evidence>
<evidence type="ECO:0000313" key="28">
    <source>
        <dbReference type="Proteomes" id="UP000618051"/>
    </source>
</evidence>
<proteinExistence type="inferred from homology"/>
<dbReference type="GO" id="GO:0019838">
    <property type="term" value="F:growth factor binding"/>
    <property type="evidence" value="ECO:0007669"/>
    <property type="project" value="TreeGrafter"/>
</dbReference>
<dbReference type="InterPro" id="IPR041348">
    <property type="entry name" value="VEGFR-2_TMD"/>
</dbReference>
<comment type="subcellular location">
    <subcellularLocation>
        <location evidence="1">Cell membrane</location>
        <topology evidence="1">Single-pass type I membrane protein</topology>
    </subcellularLocation>
    <subcellularLocation>
        <location evidence="22">Membrane</location>
        <topology evidence="22">Single-pass type I membrane protein</topology>
    </subcellularLocation>
</comment>
<evidence type="ECO:0000256" key="10">
    <source>
        <dbReference type="ARBA" id="ARBA00022741"/>
    </source>
</evidence>
<keyword evidence="28" id="KW-1185">Reference proteome</keyword>
<dbReference type="Pfam" id="PF22854">
    <property type="entry name" value="VEGFR1-3_N_Ig-like"/>
    <property type="match status" value="1"/>
</dbReference>
<dbReference type="PROSITE" id="PS00107">
    <property type="entry name" value="PROTEIN_KINASE_ATP"/>
    <property type="match status" value="1"/>
</dbReference>
<evidence type="ECO:0000256" key="12">
    <source>
        <dbReference type="ARBA" id="ARBA00022840"/>
    </source>
</evidence>
<reference evidence="26" key="1">
    <citation type="submission" date="2020-10" db="EMBL/GenBank/DDBJ databases">
        <title>Feather gene expression reveals the developmental basis of iridescence in African starlings.</title>
        <authorList>
            <person name="Rubenstein D.R."/>
        </authorList>
    </citation>
    <scope>NUCLEOTIDE SEQUENCE</scope>
    <source>
        <strain evidence="26">SS15</strain>
        <tissue evidence="26">Liver</tissue>
    </source>
</reference>
<dbReference type="Pfam" id="PF13927">
    <property type="entry name" value="Ig_3"/>
    <property type="match status" value="3"/>
</dbReference>
<dbReference type="PANTHER" id="PTHR24416">
    <property type="entry name" value="TYROSINE-PROTEIN KINASE RECEPTOR"/>
    <property type="match status" value="1"/>
</dbReference>
<dbReference type="InterPro" id="IPR013783">
    <property type="entry name" value="Ig-like_fold"/>
</dbReference>
<dbReference type="PANTHER" id="PTHR24416:SF552">
    <property type="entry name" value="RECEPTOR PROTEIN-TYROSINE KINASE"/>
    <property type="match status" value="1"/>
</dbReference>
<dbReference type="InterPro" id="IPR009135">
    <property type="entry name" value="VEGFR1_rcpt"/>
</dbReference>
<dbReference type="Gene3D" id="3.30.200.20">
    <property type="entry name" value="Phosphorylase Kinase, domain 1"/>
    <property type="match status" value="1"/>
</dbReference>
<dbReference type="SMART" id="SM00409">
    <property type="entry name" value="IG"/>
    <property type="match status" value="5"/>
</dbReference>
<feature type="compositionally biased region" description="Polar residues" evidence="23">
    <location>
        <begin position="48"/>
        <end position="60"/>
    </location>
</feature>
<dbReference type="InterPro" id="IPR000719">
    <property type="entry name" value="Prot_kinase_dom"/>
</dbReference>
<dbReference type="GO" id="GO:0005886">
    <property type="term" value="C:plasma membrane"/>
    <property type="evidence" value="ECO:0007669"/>
    <property type="project" value="UniProtKB-SubCell"/>
</dbReference>
<dbReference type="Pfam" id="PF22971">
    <property type="entry name" value="Ig_VEGFR-1-like_5th"/>
    <property type="match status" value="1"/>
</dbReference>
<dbReference type="InterPro" id="IPR020635">
    <property type="entry name" value="Tyr_kinase_cat_dom"/>
</dbReference>